<feature type="transmembrane region" description="Helical" evidence="1">
    <location>
        <begin position="50"/>
        <end position="67"/>
    </location>
</feature>
<organism evidence="2">
    <name type="scientific">viral metagenome</name>
    <dbReference type="NCBI Taxonomy" id="1070528"/>
    <lineage>
        <taxon>unclassified sequences</taxon>
        <taxon>metagenomes</taxon>
        <taxon>organismal metagenomes</taxon>
    </lineage>
</organism>
<dbReference type="AlphaFoldDB" id="A0A6C0C8G7"/>
<sequence length="250" mass="29137">MISKKIQQKHKFGDSLTMIFNKNDGVDIFFISFVLLFSLIFILTTVYLPYVGFFIAGYVIYLLFLSYQNLYSLNERCGTLTDNFVASVYKKNDIDEIKEMIVRYNSDYFYAYCMKNKDAYCELLEDTMFSFSRDDGHILQDDVTTEYVLEKGTKLKIPSESMFQLDCKESTQIIIKVGNSLKCFSATGSYHKINGRQKSIYKTHIKIKAGTKVSLTEGEYEKMIYFNMFQENDMYPQYIITKRMNGVLIG</sequence>
<name>A0A6C0C8G7_9ZZZZ</name>
<feature type="transmembrane region" description="Helical" evidence="1">
    <location>
        <begin position="25"/>
        <end position="44"/>
    </location>
</feature>
<evidence type="ECO:0000313" key="2">
    <source>
        <dbReference type="EMBL" id="QHT00878.1"/>
    </source>
</evidence>
<keyword evidence="1" id="KW-0472">Membrane</keyword>
<reference evidence="2" key="1">
    <citation type="journal article" date="2020" name="Nature">
        <title>Giant virus diversity and host interactions through global metagenomics.</title>
        <authorList>
            <person name="Schulz F."/>
            <person name="Roux S."/>
            <person name="Paez-Espino D."/>
            <person name="Jungbluth S."/>
            <person name="Walsh D.A."/>
            <person name="Denef V.J."/>
            <person name="McMahon K.D."/>
            <person name="Konstantinidis K.T."/>
            <person name="Eloe-Fadrosh E.A."/>
            <person name="Kyrpides N.C."/>
            <person name="Woyke T."/>
        </authorList>
    </citation>
    <scope>NUCLEOTIDE SEQUENCE</scope>
    <source>
        <strain evidence="2">GVMAG-M-3300020192-26</strain>
    </source>
</reference>
<proteinExistence type="predicted"/>
<keyword evidence="1" id="KW-1133">Transmembrane helix</keyword>
<keyword evidence="1" id="KW-0812">Transmembrane</keyword>
<accession>A0A6C0C8G7</accession>
<evidence type="ECO:0000256" key="1">
    <source>
        <dbReference type="SAM" id="Phobius"/>
    </source>
</evidence>
<dbReference type="EMBL" id="MN739360">
    <property type="protein sequence ID" value="QHT00878.1"/>
    <property type="molecule type" value="Genomic_DNA"/>
</dbReference>
<protein>
    <submittedName>
        <fullName evidence="2">Uncharacterized protein</fullName>
    </submittedName>
</protein>